<protein>
    <recommendedName>
        <fullName evidence="2">histidine kinase</fullName>
        <ecNumber evidence="2">2.7.13.3</ecNumber>
    </recommendedName>
</protein>
<evidence type="ECO:0000256" key="1">
    <source>
        <dbReference type="ARBA" id="ARBA00000085"/>
    </source>
</evidence>
<evidence type="ECO:0000313" key="12">
    <source>
        <dbReference type="Proteomes" id="UP000648239"/>
    </source>
</evidence>
<feature type="transmembrane region" description="Helical" evidence="9">
    <location>
        <begin position="272"/>
        <end position="292"/>
    </location>
</feature>
<name>A0A8J6XY58_9BACT</name>
<dbReference type="GO" id="GO:0005524">
    <property type="term" value="F:ATP binding"/>
    <property type="evidence" value="ECO:0007669"/>
    <property type="project" value="UniProtKB-KW"/>
</dbReference>
<feature type="domain" description="Histidine kinase" evidence="10">
    <location>
        <begin position="328"/>
        <end position="535"/>
    </location>
</feature>
<keyword evidence="7" id="KW-0067">ATP-binding</keyword>
<dbReference type="SUPFAM" id="SSF47384">
    <property type="entry name" value="Homodimeric domain of signal transducing histidine kinase"/>
    <property type="match status" value="1"/>
</dbReference>
<evidence type="ECO:0000256" key="4">
    <source>
        <dbReference type="ARBA" id="ARBA00022679"/>
    </source>
</evidence>
<gene>
    <name evidence="11" type="ORF">IFK94_04610</name>
</gene>
<dbReference type="InterPro" id="IPR036097">
    <property type="entry name" value="HisK_dim/P_sf"/>
</dbReference>
<evidence type="ECO:0000256" key="2">
    <source>
        <dbReference type="ARBA" id="ARBA00012438"/>
    </source>
</evidence>
<dbReference type="PANTHER" id="PTHR43065:SF10">
    <property type="entry name" value="PEROXIDE STRESS-ACTIVATED HISTIDINE KINASE MAK3"/>
    <property type="match status" value="1"/>
</dbReference>
<evidence type="ECO:0000256" key="6">
    <source>
        <dbReference type="ARBA" id="ARBA00022777"/>
    </source>
</evidence>
<dbReference type="GO" id="GO:0000155">
    <property type="term" value="F:phosphorelay sensor kinase activity"/>
    <property type="evidence" value="ECO:0007669"/>
    <property type="project" value="InterPro"/>
</dbReference>
<comment type="caution">
    <text evidence="11">The sequence shown here is derived from an EMBL/GenBank/DDBJ whole genome shotgun (WGS) entry which is preliminary data.</text>
</comment>
<keyword evidence="4" id="KW-0808">Transferase</keyword>
<dbReference type="EMBL" id="JACXWD010000009">
    <property type="protein sequence ID" value="MBD3867390.1"/>
    <property type="molecule type" value="Genomic_DNA"/>
</dbReference>
<evidence type="ECO:0000259" key="10">
    <source>
        <dbReference type="PROSITE" id="PS50109"/>
    </source>
</evidence>
<dbReference type="InterPro" id="IPR004358">
    <property type="entry name" value="Sig_transdc_His_kin-like_C"/>
</dbReference>
<dbReference type="Pfam" id="PF02518">
    <property type="entry name" value="HATPase_c"/>
    <property type="match status" value="1"/>
</dbReference>
<evidence type="ECO:0000256" key="7">
    <source>
        <dbReference type="ARBA" id="ARBA00022840"/>
    </source>
</evidence>
<evidence type="ECO:0000256" key="8">
    <source>
        <dbReference type="ARBA" id="ARBA00023012"/>
    </source>
</evidence>
<reference evidence="11 12" key="1">
    <citation type="submission" date="2020-08" db="EMBL/GenBank/DDBJ databases">
        <title>Acidobacteriota in marine sediments use diverse sulfur dissimilation pathways.</title>
        <authorList>
            <person name="Wasmund K."/>
        </authorList>
    </citation>
    <scope>NUCLEOTIDE SEQUENCE [LARGE SCALE GENOMIC DNA]</scope>
    <source>
        <strain evidence="11">MAG AM4</strain>
    </source>
</reference>
<dbReference type="SMART" id="SM00387">
    <property type="entry name" value="HATPase_c"/>
    <property type="match status" value="1"/>
</dbReference>
<dbReference type="SUPFAM" id="SSF55874">
    <property type="entry name" value="ATPase domain of HSP90 chaperone/DNA topoisomerase II/histidine kinase"/>
    <property type="match status" value="1"/>
</dbReference>
<dbReference type="Gene3D" id="1.10.287.130">
    <property type="match status" value="1"/>
</dbReference>
<dbReference type="InterPro" id="IPR003661">
    <property type="entry name" value="HisK_dim/P_dom"/>
</dbReference>
<evidence type="ECO:0000256" key="5">
    <source>
        <dbReference type="ARBA" id="ARBA00022741"/>
    </source>
</evidence>
<keyword evidence="9" id="KW-1133">Transmembrane helix</keyword>
<keyword evidence="3" id="KW-0597">Phosphoprotein</keyword>
<dbReference type="SMART" id="SM00388">
    <property type="entry name" value="HisKA"/>
    <property type="match status" value="1"/>
</dbReference>
<dbReference type="PRINTS" id="PR00344">
    <property type="entry name" value="BCTRLSENSOR"/>
</dbReference>
<organism evidence="11 12">
    <name type="scientific">Candidatus Polarisedimenticola svalbardensis</name>
    <dbReference type="NCBI Taxonomy" id="2886004"/>
    <lineage>
        <taxon>Bacteria</taxon>
        <taxon>Pseudomonadati</taxon>
        <taxon>Acidobacteriota</taxon>
        <taxon>Candidatus Polarisedimenticolia</taxon>
        <taxon>Candidatus Polarisedimenticolales</taxon>
        <taxon>Candidatus Polarisedimenticolaceae</taxon>
        <taxon>Candidatus Polarisedimenticola</taxon>
    </lineage>
</organism>
<dbReference type="Gene3D" id="3.30.565.10">
    <property type="entry name" value="Histidine kinase-like ATPase, C-terminal domain"/>
    <property type="match status" value="1"/>
</dbReference>
<dbReference type="EC" id="2.7.13.3" evidence="2"/>
<dbReference type="InterPro" id="IPR036890">
    <property type="entry name" value="HATPase_C_sf"/>
</dbReference>
<evidence type="ECO:0000256" key="3">
    <source>
        <dbReference type="ARBA" id="ARBA00022553"/>
    </source>
</evidence>
<dbReference type="CDD" id="cd00082">
    <property type="entry name" value="HisKA"/>
    <property type="match status" value="1"/>
</dbReference>
<evidence type="ECO:0000313" key="11">
    <source>
        <dbReference type="EMBL" id="MBD3867390.1"/>
    </source>
</evidence>
<dbReference type="InterPro" id="IPR003594">
    <property type="entry name" value="HATPase_dom"/>
</dbReference>
<dbReference type="Proteomes" id="UP000648239">
    <property type="component" value="Unassembled WGS sequence"/>
</dbReference>
<accession>A0A8J6XY58</accession>
<comment type="catalytic activity">
    <reaction evidence="1">
        <text>ATP + protein L-histidine = ADP + protein N-phospho-L-histidine.</text>
        <dbReference type="EC" id="2.7.13.3"/>
    </reaction>
</comment>
<keyword evidence="8" id="KW-0902">Two-component regulatory system</keyword>
<dbReference type="PANTHER" id="PTHR43065">
    <property type="entry name" value="SENSOR HISTIDINE KINASE"/>
    <property type="match status" value="1"/>
</dbReference>
<proteinExistence type="predicted"/>
<dbReference type="InterPro" id="IPR005467">
    <property type="entry name" value="His_kinase_dom"/>
</dbReference>
<dbReference type="CDD" id="cd00075">
    <property type="entry name" value="HATPase"/>
    <property type="match status" value="1"/>
</dbReference>
<keyword evidence="6" id="KW-0418">Kinase</keyword>
<keyword evidence="5" id="KW-0547">Nucleotide-binding</keyword>
<dbReference type="PROSITE" id="PS50109">
    <property type="entry name" value="HIS_KIN"/>
    <property type="match status" value="1"/>
</dbReference>
<keyword evidence="9" id="KW-0812">Transmembrane</keyword>
<dbReference type="Pfam" id="PF00512">
    <property type="entry name" value="HisKA"/>
    <property type="match status" value="1"/>
</dbReference>
<sequence length="536" mass="57357">MNVRRPGMMLVLLGSLAILLALWSVHEARVQKEDMERTMQAEVAVVARSLVPALAAASSSARELKELVGWKLMDNARLLGRLEQEAPMSGAQLESVGEQNGLDVIVILDGRCRILKESGEPGRLDMSQALLMEVCAGHVQEFVFDWPEEGGHGLVAVAVANPGGGAVVVGTEASVAFAFAGRLGVSNLLQATAGTGNVLYLSFLDGSDGSRTEASWDGGPVPPEAVQHLRDRPVFEVEVPVEGSAGSGGVLRVGLDEAPLARATTGAARRTALVSLAMAALVLATAALALVIRARSAERVENLQRLGDLEKQRGRSERLASAGALSAGVAHEIRNPLNAISIAAQRIRRQKQDEDVCHRFANTIMSEVAHMEEILKGFLDLARPTRGEKETVELVSLAVDVLRLLEGEGAERGISLKLEHSEQLIEVHGDRACLRRAMVNMIRNAIQVSPSDSAVNIVLTALGDRVRITVRDRGHGMKGDVRERAFDPFFTTRAEGSGLGLPLVRRVSEEHGGWAQLLDREGGGVDAMMEISRGTV</sequence>
<evidence type="ECO:0000256" key="9">
    <source>
        <dbReference type="SAM" id="Phobius"/>
    </source>
</evidence>
<dbReference type="AlphaFoldDB" id="A0A8J6XY58"/>
<keyword evidence="9" id="KW-0472">Membrane</keyword>